<dbReference type="NCBIfam" id="TIGR04294">
    <property type="entry name" value="pre_pil_HX9DG"/>
    <property type="match status" value="1"/>
</dbReference>
<dbReference type="InterPro" id="IPR027558">
    <property type="entry name" value="Pre_pil_HX9DG_C"/>
</dbReference>
<evidence type="ECO:0000313" key="2">
    <source>
        <dbReference type="Proteomes" id="UP000287394"/>
    </source>
</evidence>
<organism evidence="1 2">
    <name type="scientific">Capsulimonas corticalis</name>
    <dbReference type="NCBI Taxonomy" id="2219043"/>
    <lineage>
        <taxon>Bacteria</taxon>
        <taxon>Bacillati</taxon>
        <taxon>Armatimonadota</taxon>
        <taxon>Armatimonadia</taxon>
        <taxon>Capsulimonadales</taxon>
        <taxon>Capsulimonadaceae</taxon>
        <taxon>Capsulimonas</taxon>
    </lineage>
</organism>
<evidence type="ECO:0000313" key="1">
    <source>
        <dbReference type="EMBL" id="BDI31039.1"/>
    </source>
</evidence>
<dbReference type="KEGG" id="ccot:CCAX7_30900"/>
<name>A0A402CSL7_9BACT</name>
<protein>
    <submittedName>
        <fullName evidence="1">Uncharacterized protein</fullName>
    </submittedName>
</protein>
<dbReference type="EMBL" id="AP025739">
    <property type="protein sequence ID" value="BDI31039.1"/>
    <property type="molecule type" value="Genomic_DNA"/>
</dbReference>
<dbReference type="AlphaFoldDB" id="A0A402CSL7"/>
<keyword evidence="2" id="KW-1185">Reference proteome</keyword>
<dbReference type="Proteomes" id="UP000287394">
    <property type="component" value="Chromosome"/>
</dbReference>
<reference evidence="1 2" key="1">
    <citation type="journal article" date="2019" name="Int. J. Syst. Evol. Microbiol.">
        <title>Capsulimonas corticalis gen. nov., sp. nov., an aerobic capsulated bacterium, of a novel bacterial order, Capsulimonadales ord. nov., of the class Armatimonadia of the phylum Armatimonadetes.</title>
        <authorList>
            <person name="Li J."/>
            <person name="Kudo C."/>
            <person name="Tonouchi A."/>
        </authorList>
    </citation>
    <scope>NUCLEOTIDE SEQUENCE [LARGE SCALE GENOMIC DNA]</scope>
    <source>
        <strain evidence="1 2">AX-7</strain>
    </source>
</reference>
<proteinExistence type="predicted"/>
<accession>A0A402CSL7</accession>
<sequence length="244" mass="25994">MGIMQYTQDNDEKVPAGQYCARGAQSVFCDESPGSIRTWVDAVQPYTKNLDITHCPDNPKNPYGLDYPPNAQYITPFVLPSYGYNQTYLNPAPADCTGLAEDDAPWGFPISIAAIEAPAATVLFADVKIIGDDVGNYYASYPVDAPASGGPSTNVCAYSNGGWGAGTYADDTTIPGNSADGTGDFSIRHTQGGNVAFCDGHSKWYTPGRLAVGTNWGPKVPNSSVVVTDLSQYLWSLKKSGSDY</sequence>
<gene>
    <name evidence="1" type="ORF">CCAX7_30900</name>
</gene>